<comment type="subcellular location">
    <subcellularLocation>
        <location evidence="1">Cell membrane</location>
        <topology evidence="1">Multi-pass membrane protein</topology>
    </subcellularLocation>
</comment>
<dbReference type="PANTHER" id="PTHR30047">
    <property type="entry name" value="HIGH-AFFINITY CHOLINE TRANSPORT PROTEIN-RELATED"/>
    <property type="match status" value="1"/>
</dbReference>
<keyword evidence="4" id="KW-1003">Cell membrane</keyword>
<dbReference type="OrthoDB" id="9775735at2"/>
<evidence type="ECO:0000256" key="2">
    <source>
        <dbReference type="ARBA" id="ARBA00005658"/>
    </source>
</evidence>
<dbReference type="PANTHER" id="PTHR30047:SF7">
    <property type="entry name" value="HIGH-AFFINITY CHOLINE TRANSPORT PROTEIN"/>
    <property type="match status" value="1"/>
</dbReference>
<dbReference type="EMBL" id="FNGI01000016">
    <property type="protein sequence ID" value="SDM26267.1"/>
    <property type="molecule type" value="Genomic_DNA"/>
</dbReference>
<dbReference type="NCBIfam" id="TIGR00842">
    <property type="entry name" value="bcct"/>
    <property type="match status" value="1"/>
</dbReference>
<feature type="transmembrane region" description="Helical" evidence="9">
    <location>
        <begin position="261"/>
        <end position="292"/>
    </location>
</feature>
<feature type="transmembrane region" description="Helical" evidence="9">
    <location>
        <begin position="182"/>
        <end position="203"/>
    </location>
</feature>
<dbReference type="AlphaFoldDB" id="A0A1G9RTG2"/>
<feature type="transmembrane region" description="Helical" evidence="9">
    <location>
        <begin position="50"/>
        <end position="70"/>
    </location>
</feature>
<feature type="transmembrane region" description="Helical" evidence="9">
    <location>
        <begin position="312"/>
        <end position="335"/>
    </location>
</feature>
<evidence type="ECO:0000256" key="6">
    <source>
        <dbReference type="ARBA" id="ARBA00022989"/>
    </source>
</evidence>
<name>A0A1G9RTG2_9GAMM</name>
<dbReference type="InterPro" id="IPR000060">
    <property type="entry name" value="BCCT_transptr"/>
</dbReference>
<feature type="transmembrane region" description="Helical" evidence="9">
    <location>
        <begin position="481"/>
        <end position="502"/>
    </location>
</feature>
<keyword evidence="5 9" id="KW-0812">Transmembrane</keyword>
<feature type="transmembrane region" description="Helical" evidence="9">
    <location>
        <begin position="400"/>
        <end position="421"/>
    </location>
</feature>
<gene>
    <name evidence="10" type="ORF">SAMN05661010_03789</name>
</gene>
<feature type="transmembrane region" description="Helical" evidence="9">
    <location>
        <begin position="12"/>
        <end position="30"/>
    </location>
</feature>
<accession>A0A1G9RTG2</accession>
<feature type="transmembrane region" description="Helical" evidence="9">
    <location>
        <begin position="223"/>
        <end position="249"/>
    </location>
</feature>
<keyword evidence="6 9" id="KW-1133">Transmembrane helix</keyword>
<proteinExistence type="inferred from homology"/>
<evidence type="ECO:0000313" key="10">
    <source>
        <dbReference type="EMBL" id="SDM26267.1"/>
    </source>
</evidence>
<organism evidence="10 11">
    <name type="scientific">Modicisalibacter muralis</name>
    <dbReference type="NCBI Taxonomy" id="119000"/>
    <lineage>
        <taxon>Bacteria</taxon>
        <taxon>Pseudomonadati</taxon>
        <taxon>Pseudomonadota</taxon>
        <taxon>Gammaproteobacteria</taxon>
        <taxon>Oceanospirillales</taxon>
        <taxon>Halomonadaceae</taxon>
        <taxon>Modicisalibacter</taxon>
    </lineage>
</organism>
<evidence type="ECO:0000256" key="7">
    <source>
        <dbReference type="ARBA" id="ARBA00023136"/>
    </source>
</evidence>
<feature type="transmembrane region" description="Helical" evidence="9">
    <location>
        <begin position="347"/>
        <end position="371"/>
    </location>
</feature>
<dbReference type="GO" id="GO:0022857">
    <property type="term" value="F:transmembrane transporter activity"/>
    <property type="evidence" value="ECO:0007669"/>
    <property type="project" value="InterPro"/>
</dbReference>
<evidence type="ECO:0000313" key="11">
    <source>
        <dbReference type="Proteomes" id="UP000198654"/>
    </source>
</evidence>
<dbReference type="PROSITE" id="PS01303">
    <property type="entry name" value="BCCT"/>
    <property type="match status" value="1"/>
</dbReference>
<evidence type="ECO:0000256" key="1">
    <source>
        <dbReference type="ARBA" id="ARBA00004651"/>
    </source>
</evidence>
<keyword evidence="3" id="KW-0813">Transport</keyword>
<comment type="similarity">
    <text evidence="2">Belongs to the BCCT transporter (TC 2.A.15) family.</text>
</comment>
<reference evidence="10 11" key="1">
    <citation type="submission" date="2016-10" db="EMBL/GenBank/DDBJ databases">
        <authorList>
            <person name="de Groot N.N."/>
        </authorList>
    </citation>
    <scope>NUCLEOTIDE SEQUENCE [LARGE SCALE GENOMIC DNA]</scope>
    <source>
        <strain evidence="10 11">DSM 14789</strain>
    </source>
</reference>
<dbReference type="GO" id="GO:0005886">
    <property type="term" value="C:plasma membrane"/>
    <property type="evidence" value="ECO:0007669"/>
    <property type="project" value="UniProtKB-SubCell"/>
</dbReference>
<dbReference type="Pfam" id="PF02028">
    <property type="entry name" value="BCCT"/>
    <property type="match status" value="1"/>
</dbReference>
<dbReference type="Proteomes" id="UP000198654">
    <property type="component" value="Unassembled WGS sequence"/>
</dbReference>
<evidence type="ECO:0000256" key="8">
    <source>
        <dbReference type="SAM" id="MobiDB-lite"/>
    </source>
</evidence>
<evidence type="ECO:0000256" key="5">
    <source>
        <dbReference type="ARBA" id="ARBA00022692"/>
    </source>
</evidence>
<evidence type="ECO:0000256" key="4">
    <source>
        <dbReference type="ARBA" id="ARBA00022475"/>
    </source>
</evidence>
<keyword evidence="7 9" id="KW-0472">Membrane</keyword>
<evidence type="ECO:0000256" key="9">
    <source>
        <dbReference type="SAM" id="Phobius"/>
    </source>
</evidence>
<sequence>MRAYLQKHTNPPVFIISAVVILAFVAWGVMAPAQLGSVAGVANTWITRSFGWWYMLSATAFLVIVAAILFSPWGRIRLGPDDSRPEWSTWSWFSMLFTAGMGIGLVFYGVAEPIFHFNSPPTGEGGTGQAALRAMGITLFHWGFHPWAIYIVVGLSLGYFCYRKDLPMRPASALYPLIGKGIYGPVGNAIDILAVFGTLFGLATSLGLGATQINAGLNEVFGLSISATSQVIIIGLITTVAVGSVMLGVDAGIRRLSVINMYLAILLAVFVFVVGPSVFILEFMVSSTGYYIQHLPETSFQMYSFSEAGSEWLASWTLFYWGWWISWSPFVGMFIARVSRGRTIRQFIAGTLLAPVGASVVWFAIFGGSAMKYLLDDPSNPLSNAGTTDAMFILMDQLPILSSLGTLASLLAIIVVALFFATSSDSGSLVVDMLTNGGDTNPIWQQRLFWAVLEGVVAAVLLAAGWAATGNATSALTPLQTAAVATGLPFSIVMIFMCWGLMRALSQERAPGVPGRKDRYPYPSQPPAPKREDATSRT</sequence>
<evidence type="ECO:0000256" key="3">
    <source>
        <dbReference type="ARBA" id="ARBA00022448"/>
    </source>
</evidence>
<feature type="transmembrane region" description="Helical" evidence="9">
    <location>
        <begin position="448"/>
        <end position="469"/>
    </location>
</feature>
<feature type="compositionally biased region" description="Basic and acidic residues" evidence="8">
    <location>
        <begin position="529"/>
        <end position="538"/>
    </location>
</feature>
<keyword evidence="11" id="KW-1185">Reference proteome</keyword>
<dbReference type="RefSeq" id="WP_089730840.1">
    <property type="nucleotide sequence ID" value="NZ_FNGI01000016.1"/>
</dbReference>
<protein>
    <submittedName>
        <fullName evidence="10">Choline/glycine/proline betaine transport protein</fullName>
    </submittedName>
</protein>
<feature type="transmembrane region" description="Helical" evidence="9">
    <location>
        <begin position="144"/>
        <end position="162"/>
    </location>
</feature>
<feature type="transmembrane region" description="Helical" evidence="9">
    <location>
        <begin position="90"/>
        <end position="111"/>
    </location>
</feature>
<dbReference type="InterPro" id="IPR018093">
    <property type="entry name" value="BCCT_CS"/>
</dbReference>
<feature type="region of interest" description="Disordered" evidence="8">
    <location>
        <begin position="509"/>
        <end position="538"/>
    </location>
</feature>